<dbReference type="RefSeq" id="WP_184617343.1">
    <property type="nucleotide sequence ID" value="NZ_BOOS01000061.1"/>
</dbReference>
<dbReference type="Proteomes" id="UP000588112">
    <property type="component" value="Unassembled WGS sequence"/>
</dbReference>
<evidence type="ECO:0000313" key="3">
    <source>
        <dbReference type="Proteomes" id="UP000588112"/>
    </source>
</evidence>
<dbReference type="InterPro" id="IPR041698">
    <property type="entry name" value="Methyltransf_25"/>
</dbReference>
<evidence type="ECO:0000313" key="2">
    <source>
        <dbReference type="EMBL" id="MBB5630976.1"/>
    </source>
</evidence>
<gene>
    <name evidence="2" type="ORF">BJ981_006740</name>
</gene>
<dbReference type="InterPro" id="IPR029063">
    <property type="entry name" value="SAM-dependent_MTases_sf"/>
</dbReference>
<name>A0A7W8ZBH2_9ACTN</name>
<dbReference type="EMBL" id="JACHBR010000002">
    <property type="protein sequence ID" value="MBB5630976.1"/>
    <property type="molecule type" value="Genomic_DNA"/>
</dbReference>
<sequence length="494" mass="53832">MRRLPFELPEFTRVTWVDDRARAVWEPRLRRVSAAWREVQWLSVAAGIRPCAVLRVPQDEMPRHFLRWEALGVGAAVLAREGAGAPGYAARTPARAGDGPATLRVGFGGADDLRRLSAAWTAGDHDAIGTLLGYPPCCRAFFDAVWARRRLLDPTWAMAGGSDGENARPLRVSGPVFTNVLWRWVDVRAVPHLPCAFDCEDTAALGERLLELAERVGFAEEAGWCRAILSWPVEWSSLHGIAEIRAPVLKIATTTDAFTGKRVVQRAGTEYPGEGASGLHFPYRVRPVPAGRAAAFARGLANPIPRPDPRPAWYHADNGFSGRAAMDRAHRRLLRAARAALAVPEPHVADLGCGNGALLRLLREEAAPALVPYGVDLSPERIAHARDLWPGHSGNFTVGDVFDDETPWRPGRSYRLVLLGLNRLRETTPGRARRLLDRIREHADRLLVYSHDRAPDGAEPVASLVDLRDPAAQGDGLAGQVIAMAKAAASGLPG</sequence>
<dbReference type="GO" id="GO:0008168">
    <property type="term" value="F:methyltransferase activity"/>
    <property type="evidence" value="ECO:0007669"/>
    <property type="project" value="UniProtKB-KW"/>
</dbReference>
<evidence type="ECO:0000259" key="1">
    <source>
        <dbReference type="Pfam" id="PF13649"/>
    </source>
</evidence>
<comment type="caution">
    <text evidence="2">The sequence shown here is derived from an EMBL/GenBank/DDBJ whole genome shotgun (WGS) entry which is preliminary data.</text>
</comment>
<dbReference type="Pfam" id="PF13649">
    <property type="entry name" value="Methyltransf_25"/>
    <property type="match status" value="1"/>
</dbReference>
<keyword evidence="2" id="KW-0489">Methyltransferase</keyword>
<protein>
    <submittedName>
        <fullName evidence="2">2-polyprenyl-3-methyl-5-hydroxy-6-metoxy-1, 4-benzoquinol methylase</fullName>
    </submittedName>
</protein>
<dbReference type="AlphaFoldDB" id="A0A7W8ZBH2"/>
<dbReference type="SUPFAM" id="SSF53335">
    <property type="entry name" value="S-adenosyl-L-methionine-dependent methyltransferases"/>
    <property type="match status" value="1"/>
</dbReference>
<dbReference type="CDD" id="cd02440">
    <property type="entry name" value="AdoMet_MTases"/>
    <property type="match status" value="1"/>
</dbReference>
<dbReference type="GO" id="GO:0032259">
    <property type="term" value="P:methylation"/>
    <property type="evidence" value="ECO:0007669"/>
    <property type="project" value="UniProtKB-KW"/>
</dbReference>
<keyword evidence="2" id="KW-0808">Transferase</keyword>
<organism evidence="2 3">
    <name type="scientific">Sphaerisporangium krabiense</name>
    <dbReference type="NCBI Taxonomy" id="763782"/>
    <lineage>
        <taxon>Bacteria</taxon>
        <taxon>Bacillati</taxon>
        <taxon>Actinomycetota</taxon>
        <taxon>Actinomycetes</taxon>
        <taxon>Streptosporangiales</taxon>
        <taxon>Streptosporangiaceae</taxon>
        <taxon>Sphaerisporangium</taxon>
    </lineage>
</organism>
<accession>A0A7W8ZBH2</accession>
<proteinExistence type="predicted"/>
<keyword evidence="3" id="KW-1185">Reference proteome</keyword>
<feature type="domain" description="Methyltransferase" evidence="1">
    <location>
        <begin position="348"/>
        <end position="441"/>
    </location>
</feature>
<dbReference type="Gene3D" id="3.40.50.150">
    <property type="entry name" value="Vaccinia Virus protein VP39"/>
    <property type="match status" value="1"/>
</dbReference>
<reference evidence="2 3" key="1">
    <citation type="submission" date="2020-08" db="EMBL/GenBank/DDBJ databases">
        <title>Sequencing the genomes of 1000 actinobacteria strains.</title>
        <authorList>
            <person name="Klenk H.-P."/>
        </authorList>
    </citation>
    <scope>NUCLEOTIDE SEQUENCE [LARGE SCALE GENOMIC DNA]</scope>
    <source>
        <strain evidence="2 3">DSM 45790</strain>
    </source>
</reference>